<evidence type="ECO:0000313" key="1">
    <source>
        <dbReference type="EMBL" id="PLW52703.1"/>
    </source>
</evidence>
<comment type="caution">
    <text evidence="1">The sequence shown here is derived from an EMBL/GenBank/DDBJ whole genome shotgun (WGS) entry which is preliminary data.</text>
</comment>
<dbReference type="Proteomes" id="UP000235388">
    <property type="component" value="Unassembled WGS sequence"/>
</dbReference>
<dbReference type="EMBL" id="PGCJ01000076">
    <property type="protein sequence ID" value="PLW52703.1"/>
    <property type="molecule type" value="Genomic_DNA"/>
</dbReference>
<dbReference type="OrthoDB" id="2507201at2759"/>
<proteinExistence type="predicted"/>
<keyword evidence="2" id="KW-1185">Reference proteome</keyword>
<reference evidence="1 2" key="1">
    <citation type="submission" date="2017-11" db="EMBL/GenBank/DDBJ databases">
        <title>De novo assembly and phasing of dikaryotic genomes from two isolates of Puccinia coronata f. sp. avenae, the causal agent of oat crown rust.</title>
        <authorList>
            <person name="Miller M.E."/>
            <person name="Zhang Y."/>
            <person name="Omidvar V."/>
            <person name="Sperschneider J."/>
            <person name="Schwessinger B."/>
            <person name="Raley C."/>
            <person name="Palmer J.M."/>
            <person name="Garnica D."/>
            <person name="Upadhyaya N."/>
            <person name="Rathjen J."/>
            <person name="Taylor J.M."/>
            <person name="Park R.F."/>
            <person name="Dodds P.N."/>
            <person name="Hirsch C.D."/>
            <person name="Kianian S.F."/>
            <person name="Figueroa M."/>
        </authorList>
    </citation>
    <scope>NUCLEOTIDE SEQUENCE [LARGE SCALE GENOMIC DNA]</scope>
    <source>
        <strain evidence="1">12NC29</strain>
    </source>
</reference>
<protein>
    <submittedName>
        <fullName evidence="1">Uncharacterized protein</fullName>
    </submittedName>
</protein>
<evidence type="ECO:0000313" key="2">
    <source>
        <dbReference type="Proteomes" id="UP000235388"/>
    </source>
</evidence>
<dbReference type="AlphaFoldDB" id="A0A2N5VRS9"/>
<organism evidence="1 2">
    <name type="scientific">Puccinia coronata f. sp. avenae</name>
    <dbReference type="NCBI Taxonomy" id="200324"/>
    <lineage>
        <taxon>Eukaryota</taxon>
        <taxon>Fungi</taxon>
        <taxon>Dikarya</taxon>
        <taxon>Basidiomycota</taxon>
        <taxon>Pucciniomycotina</taxon>
        <taxon>Pucciniomycetes</taxon>
        <taxon>Pucciniales</taxon>
        <taxon>Pucciniaceae</taxon>
        <taxon>Puccinia</taxon>
    </lineage>
</organism>
<name>A0A2N5VRS9_9BASI</name>
<gene>
    <name evidence="1" type="ORF">PCANC_14092</name>
</gene>
<sequence>MKVEIVVDLSRIPPAPLSTGVAPANKQAAPARNLVYIQRLIYTETAPYGHFGNPSSNS</sequence>
<accession>A0A2N5VRS9</accession>